<feature type="region of interest" description="Disordered" evidence="5">
    <location>
        <begin position="1881"/>
        <end position="1929"/>
    </location>
</feature>
<dbReference type="InterPro" id="IPR036534">
    <property type="entry name" value="GAR_dom_sf"/>
</dbReference>
<feature type="compositionally biased region" description="Polar residues" evidence="5">
    <location>
        <begin position="19"/>
        <end position="42"/>
    </location>
</feature>
<keyword evidence="8" id="KW-1185">Reference proteome</keyword>
<protein>
    <recommendedName>
        <fullName evidence="6">GAR domain-containing protein</fullName>
    </recommendedName>
</protein>
<evidence type="ECO:0000313" key="7">
    <source>
        <dbReference type="EMBL" id="TCD70502.1"/>
    </source>
</evidence>
<dbReference type="Gene3D" id="3.30.920.20">
    <property type="entry name" value="Gas2-like domain"/>
    <property type="match status" value="1"/>
</dbReference>
<dbReference type="STRING" id="92696.A0A4R0RTE8"/>
<organism evidence="7 8">
    <name type="scientific">Steccherinum ochraceum</name>
    <dbReference type="NCBI Taxonomy" id="92696"/>
    <lineage>
        <taxon>Eukaryota</taxon>
        <taxon>Fungi</taxon>
        <taxon>Dikarya</taxon>
        <taxon>Basidiomycota</taxon>
        <taxon>Agaricomycotina</taxon>
        <taxon>Agaricomycetes</taxon>
        <taxon>Polyporales</taxon>
        <taxon>Steccherinaceae</taxon>
        <taxon>Steccherinum</taxon>
    </lineage>
</organism>
<evidence type="ECO:0000256" key="1">
    <source>
        <dbReference type="ARBA" id="ARBA00004245"/>
    </source>
</evidence>
<evidence type="ECO:0000256" key="4">
    <source>
        <dbReference type="SAM" id="Coils"/>
    </source>
</evidence>
<dbReference type="Proteomes" id="UP000292702">
    <property type="component" value="Unassembled WGS sequence"/>
</dbReference>
<comment type="caution">
    <text evidence="7">The sequence shown here is derived from an EMBL/GenBank/DDBJ whole genome shotgun (WGS) entry which is preliminary data.</text>
</comment>
<comment type="subcellular location">
    <subcellularLocation>
        <location evidence="1">Cytoplasm</location>
        <location evidence="1">Cytoskeleton</location>
    </subcellularLocation>
</comment>
<proteinExistence type="predicted"/>
<feature type="coiled-coil region" evidence="4">
    <location>
        <begin position="724"/>
        <end position="751"/>
    </location>
</feature>
<feature type="region of interest" description="Disordered" evidence="5">
    <location>
        <begin position="1841"/>
        <end position="1861"/>
    </location>
</feature>
<feature type="region of interest" description="Disordered" evidence="5">
    <location>
        <begin position="1183"/>
        <end position="1248"/>
    </location>
</feature>
<dbReference type="GO" id="GO:0000795">
    <property type="term" value="C:synaptonemal complex"/>
    <property type="evidence" value="ECO:0007669"/>
    <property type="project" value="InterPro"/>
</dbReference>
<feature type="coiled-coil region" evidence="4">
    <location>
        <begin position="974"/>
        <end position="1176"/>
    </location>
</feature>
<evidence type="ECO:0000256" key="5">
    <source>
        <dbReference type="SAM" id="MobiDB-lite"/>
    </source>
</evidence>
<accession>A0A4R0RTE8</accession>
<dbReference type="SMART" id="SM00243">
    <property type="entry name" value="GAS2"/>
    <property type="match status" value="1"/>
</dbReference>
<feature type="region of interest" description="Disordered" evidence="5">
    <location>
        <begin position="1"/>
        <end position="61"/>
    </location>
</feature>
<evidence type="ECO:0000313" key="8">
    <source>
        <dbReference type="Proteomes" id="UP000292702"/>
    </source>
</evidence>
<evidence type="ECO:0000256" key="3">
    <source>
        <dbReference type="ARBA" id="ARBA00023212"/>
    </source>
</evidence>
<feature type="domain" description="GAR" evidence="6">
    <location>
        <begin position="1493"/>
        <end position="1571"/>
    </location>
</feature>
<sequence length="1929" mass="215271">MSAPESHSTGISGPANGASLEQSGTLSNEESGLVPNSVTPTPEETIDIQQESQKSEGEEQPLEWHEVIELQAFSDRKVWIEEKTKLLEQMPPIEVFAGLDAVRESALEVPGLPTRKELEEWIAEHDRIEKETEIFDSGELKKLKMFTKAAAHRNLSPADTDLIELTLTTIYALDKLLHLLRDRSEHLDLLSIRLTWEERRIAAWVELNSTIKDITEFLRSRGRWSPAVYDDLEAAGKEEDPPPTPPLTSSNRRNSVVSIASIASDTSSASLSLSRGARFKLSEQLSRDAAQFASRVSSLRHSKINAAGKALDKLIDDSRKPVPEVLLDEQDKLENNGINEMEDVGKFVMSVVMQWKKADELFVETVKDKSTALELVDELETASFSHPNSRQDAAYLSRTNALTKRLAYRGNPAGTSSNFPRPMHPLFPDQPSITDSIVQLLSSEYLIAIEHAKKAETLSRQYHAGLDAVKKIESMCKSAAELVAQLSSCICRLRDGVGNDNGDGTPPDLSSELCLSSTQHAAFLALLPSILQDSQQAESAALALLDSSNAAFVDLDRPGVDLLFVTDSRAQINDLRLHLQDLEQVRAPVLARVTTLNDLRRWWIDMEAVFKGLCQIRYELNDAIQRDAWKQRFAQNDALPTPEGSPASHTLPFTAATDLPARIDAVSARFDRDNSIFLRLQTSQLGHLLHAYTTKCKDGLSDLVVDTRRLQHMLEAVSRQATSMHAVQSEVNDLQAQLEDLEIKFDGHTEDVLEGSLQGKQVSIVESELQIRLEQLKVRVTAFSESLTRRVPFVADSNFSTNRQSSAKVRPPALGFGLDTVLLEASLSLPIDLAEVDRAVRLDANSFSLALSGSLESVTQKAERFRLSQVSRALDLAVTSVTDALRHIESELASIRAAIPEDPNPSTSLQALDELSDRAEQLASSHISGLESSLTSIHLMLSQLDHEPNTSHPSLLGPRQKAVEDIDSRCSTCKSALESTMKRLAEARSAQEAQIYQRKQEEARLAAEAAAAEQRRVEEEARLAREAELRRIEEEARAAREAEQRRIEEEARLAKEVEQHRLEEARLAREAEERRVEEARLLREAEQRRVEEEVRLAKVEEQRKMEEDARLAKEVEQHRLEEEARLVREAEQRRLEEARLAMEAEQYRLEKEARLANQAEQEKARLEAEVTATVAERQLEAEALVTSESAAETRRLQDDDKGVAEEAGRVADATAAEQFQPKGSVTHHPQRTVDSPRHGSPPRFVDASRSRVDDDGIILRVDESTELQRAVTLTTAMQELELSDHLSEKLRPFDLETVPETSADPSNSAAAVTLQPAWEPGPQDMFSVRPRTMHPSDDSSTGIKSAIFKLRKRLRSIGINELARPSAQTHALPTKAQQSNVEIQLLQVVQDTEQLPNSVDDDSVVDTELRSLRSEVEASHALLQRIQSLTAFSATVEECDNALSDLLEHIDSFPSLPAGPLAASHTSNSAHSPELQLTTRLAFTERLIDGLKSGFSSVTDDIRASSEHERILQTWKVVADTWKDQSGKYWIGSQDPRLCFCRILRSQTVMVRVGGGWAELSKFIKDHFADAFRLLPESPPRLGSREEKWINSSTLSQASAQIPEPPQLVSRIKQLWYAAYRVDDCELILTKYTQHKDDMFPYLLRLCPACETSLTEPDDVVVCSLHPTNDYKTSVLSGLNPALVLEICSRSFQQTVARNLGEKNGYLQKELDSAVREARGQISLLNNKVSEMERDLDLERRKSTTLQNSLREREKEYQKLKVQFDKIKRKALLAPGGPNELLHAQGGPPMDTHMRENQAFKASHNVPVDVGAVVGDMNANGIQRTPIANRVMQPTNRVGRLPAHNQARQSNHVPRNQSFDRSQYTISDQSEEDVDHMLAGKGSQGRRAAHLPNNWNSNSMQRHSSMGDRQNGFAAPASRSSYSKFKPAR</sequence>
<feature type="compositionally biased region" description="Polar residues" evidence="5">
    <location>
        <begin position="1893"/>
        <end position="1908"/>
    </location>
</feature>
<name>A0A4R0RTE8_9APHY</name>
<dbReference type="GO" id="GO:0005856">
    <property type="term" value="C:cytoskeleton"/>
    <property type="evidence" value="ECO:0007669"/>
    <property type="project" value="UniProtKB-SubCell"/>
</dbReference>
<dbReference type="OrthoDB" id="10017054at2759"/>
<dbReference type="PANTHER" id="PTHR14305:SF0">
    <property type="entry name" value="E3 UBIQUITIN-PROTEIN LIGASE CCNB1IP1"/>
    <property type="match status" value="1"/>
</dbReference>
<dbReference type="SUPFAM" id="SSF143575">
    <property type="entry name" value="GAS2 domain-like"/>
    <property type="match status" value="1"/>
</dbReference>
<dbReference type="PROSITE" id="PS51460">
    <property type="entry name" value="GAR"/>
    <property type="match status" value="1"/>
</dbReference>
<dbReference type="GO" id="GO:0061630">
    <property type="term" value="F:ubiquitin protein ligase activity"/>
    <property type="evidence" value="ECO:0007669"/>
    <property type="project" value="InterPro"/>
</dbReference>
<dbReference type="GO" id="GO:0007131">
    <property type="term" value="P:reciprocal meiotic recombination"/>
    <property type="evidence" value="ECO:0007669"/>
    <property type="project" value="InterPro"/>
</dbReference>
<keyword evidence="3" id="KW-0206">Cytoskeleton</keyword>
<dbReference type="EMBL" id="RWJN01000020">
    <property type="protein sequence ID" value="TCD70502.1"/>
    <property type="molecule type" value="Genomic_DNA"/>
</dbReference>
<dbReference type="Pfam" id="PF02187">
    <property type="entry name" value="GAS2"/>
    <property type="match status" value="1"/>
</dbReference>
<evidence type="ECO:0000256" key="2">
    <source>
        <dbReference type="ARBA" id="ARBA00022490"/>
    </source>
</evidence>
<reference evidence="7 8" key="1">
    <citation type="submission" date="2018-11" db="EMBL/GenBank/DDBJ databases">
        <title>Genome assembly of Steccherinum ochraceum LE-BIN_3174, the white-rot fungus of the Steccherinaceae family (The Residual Polyporoid clade, Polyporales, Basidiomycota).</title>
        <authorList>
            <person name="Fedorova T.V."/>
            <person name="Glazunova O.A."/>
            <person name="Landesman E.O."/>
            <person name="Moiseenko K.V."/>
            <person name="Psurtseva N.V."/>
            <person name="Savinova O.S."/>
            <person name="Shakhova N.V."/>
            <person name="Tyazhelova T.V."/>
            <person name="Vasina D.V."/>
        </authorList>
    </citation>
    <scope>NUCLEOTIDE SEQUENCE [LARGE SCALE GENOMIC DNA]</scope>
    <source>
        <strain evidence="7 8">LE-BIN_3174</strain>
    </source>
</reference>
<dbReference type="InterPro" id="IPR042448">
    <property type="entry name" value="CCNB1IP1"/>
</dbReference>
<dbReference type="InterPro" id="IPR003108">
    <property type="entry name" value="GAR_dom"/>
</dbReference>
<keyword evidence="2" id="KW-0963">Cytoplasm</keyword>
<feature type="coiled-coil region" evidence="4">
    <location>
        <begin position="1715"/>
        <end position="1770"/>
    </location>
</feature>
<dbReference type="GO" id="GO:0008017">
    <property type="term" value="F:microtubule binding"/>
    <property type="evidence" value="ECO:0007669"/>
    <property type="project" value="InterPro"/>
</dbReference>
<evidence type="ECO:0000259" key="6">
    <source>
        <dbReference type="PROSITE" id="PS51460"/>
    </source>
</evidence>
<feature type="compositionally biased region" description="Polar residues" evidence="5">
    <location>
        <begin position="1"/>
        <end position="11"/>
    </location>
</feature>
<gene>
    <name evidence="7" type="ORF">EIP91_003263</name>
</gene>
<feature type="compositionally biased region" description="Polar residues" evidence="5">
    <location>
        <begin position="1846"/>
        <end position="1861"/>
    </location>
</feature>
<keyword evidence="4" id="KW-0175">Coiled coil</keyword>
<feature type="compositionally biased region" description="Basic and acidic residues" evidence="5">
    <location>
        <begin position="1191"/>
        <end position="1209"/>
    </location>
</feature>
<dbReference type="PANTHER" id="PTHR14305">
    <property type="entry name" value="E3 UBIQUITIN-PROTEIN LIGASE CCNB1IP1"/>
    <property type="match status" value="1"/>
</dbReference>